<proteinExistence type="predicted"/>
<feature type="non-terminal residue" evidence="1">
    <location>
        <position position="87"/>
    </location>
</feature>
<evidence type="ECO:0000313" key="1">
    <source>
        <dbReference type="EMBL" id="MCE3051534.1"/>
    </source>
</evidence>
<organism evidence="1 2">
    <name type="scientific">Datura stramonium</name>
    <name type="common">Jimsonweed</name>
    <name type="synonym">Common thornapple</name>
    <dbReference type="NCBI Taxonomy" id="4076"/>
    <lineage>
        <taxon>Eukaryota</taxon>
        <taxon>Viridiplantae</taxon>
        <taxon>Streptophyta</taxon>
        <taxon>Embryophyta</taxon>
        <taxon>Tracheophyta</taxon>
        <taxon>Spermatophyta</taxon>
        <taxon>Magnoliopsida</taxon>
        <taxon>eudicotyledons</taxon>
        <taxon>Gunneridae</taxon>
        <taxon>Pentapetalae</taxon>
        <taxon>asterids</taxon>
        <taxon>lamiids</taxon>
        <taxon>Solanales</taxon>
        <taxon>Solanaceae</taxon>
        <taxon>Solanoideae</taxon>
        <taxon>Datureae</taxon>
        <taxon>Datura</taxon>
    </lineage>
</organism>
<accession>A0ABS8WN50</accession>
<keyword evidence="2" id="KW-1185">Reference proteome</keyword>
<evidence type="ECO:0008006" key="3">
    <source>
        <dbReference type="Google" id="ProtNLM"/>
    </source>
</evidence>
<reference evidence="1 2" key="1">
    <citation type="journal article" date="2021" name="BMC Genomics">
        <title>Datura genome reveals duplications of psychoactive alkaloid biosynthetic genes and high mutation rate following tissue culture.</title>
        <authorList>
            <person name="Rajewski A."/>
            <person name="Carter-House D."/>
            <person name="Stajich J."/>
            <person name="Litt A."/>
        </authorList>
    </citation>
    <scope>NUCLEOTIDE SEQUENCE [LARGE SCALE GENOMIC DNA]</scope>
    <source>
        <strain evidence="1">AR-01</strain>
    </source>
</reference>
<evidence type="ECO:0000313" key="2">
    <source>
        <dbReference type="Proteomes" id="UP000823775"/>
    </source>
</evidence>
<dbReference type="EMBL" id="JACEIK010008706">
    <property type="protein sequence ID" value="MCE3051534.1"/>
    <property type="molecule type" value="Genomic_DNA"/>
</dbReference>
<gene>
    <name evidence="1" type="ORF">HAX54_050101</name>
</gene>
<sequence>MTRIKFKISDGIWEVFEFSDEHNHPMIEENLRHFILSDRRLTGATKDIFSSMVYADVRTKTVVRYLQNEAGGFIEQDAHNFIQACKR</sequence>
<comment type="caution">
    <text evidence="1">The sequence shown here is derived from an EMBL/GenBank/DDBJ whole genome shotgun (WGS) entry which is preliminary data.</text>
</comment>
<dbReference type="Proteomes" id="UP000823775">
    <property type="component" value="Unassembled WGS sequence"/>
</dbReference>
<protein>
    <recommendedName>
        <fullName evidence="3">Protein FAR1-RELATED SEQUENCE</fullName>
    </recommendedName>
</protein>
<name>A0ABS8WN50_DATST</name>